<evidence type="ECO:0000313" key="5">
    <source>
        <dbReference type="Proteomes" id="UP000310639"/>
    </source>
</evidence>
<proteinExistence type="predicted"/>
<dbReference type="Gene3D" id="3.50.90.10">
    <property type="entry name" value="YerB-like"/>
    <property type="match status" value="1"/>
</dbReference>
<organism evidence="4 5">
    <name type="scientific">Candidatus Nanosynbacter featherlites</name>
    <dbReference type="NCBI Taxonomy" id="2572088"/>
    <lineage>
        <taxon>Bacteria</taxon>
        <taxon>Candidatus Saccharimonadota</taxon>
        <taxon>Candidatus Saccharimonadia</taxon>
        <taxon>Candidatus Nanosynbacterales</taxon>
        <taxon>Candidatus Nanosynbacteraceae</taxon>
        <taxon>Candidatus Nanosynbacter</taxon>
    </lineage>
</organism>
<dbReference type="Pfam" id="PF11258">
    <property type="entry name" value="DUF3048"/>
    <property type="match status" value="1"/>
</dbReference>
<dbReference type="RefSeq" id="WP_138078861.1">
    <property type="nucleotide sequence ID" value="NZ_CP040004.1"/>
</dbReference>
<gene>
    <name evidence="4" type="ORF">FBF37_01625</name>
</gene>
<dbReference type="SUPFAM" id="SSF159774">
    <property type="entry name" value="YerB-like"/>
    <property type="match status" value="1"/>
</dbReference>
<keyword evidence="1" id="KW-0812">Transmembrane</keyword>
<keyword evidence="1" id="KW-1133">Transmembrane helix</keyword>
<feature type="domain" description="DUF3048" evidence="3">
    <location>
        <begin position="250"/>
        <end position="352"/>
    </location>
</feature>
<accession>A0A4P9A2Z7</accession>
<dbReference type="InterPro" id="IPR035328">
    <property type="entry name" value="DUF3048_C"/>
</dbReference>
<name>A0A4P9A2Z7_9BACT</name>
<feature type="domain" description="DUF3048" evidence="2">
    <location>
        <begin position="74"/>
        <end position="213"/>
    </location>
</feature>
<evidence type="ECO:0000259" key="2">
    <source>
        <dbReference type="Pfam" id="PF11258"/>
    </source>
</evidence>
<dbReference type="OrthoDB" id="9779102at2"/>
<reference evidence="4 5" key="1">
    <citation type="submission" date="2019-04" db="EMBL/GenBank/DDBJ databases">
        <title>Saccharibacteria TM7 genomes.</title>
        <authorList>
            <person name="Bor B."/>
            <person name="He X."/>
            <person name="Chen T."/>
            <person name="Dewhirst F.E."/>
        </authorList>
    </citation>
    <scope>NUCLEOTIDE SEQUENCE [LARGE SCALE GENOMIC DNA]</scope>
    <source>
        <strain evidence="4 5">BB001</strain>
    </source>
</reference>
<dbReference type="EMBL" id="CP040004">
    <property type="protein sequence ID" value="QCT42168.1"/>
    <property type="molecule type" value="Genomic_DNA"/>
</dbReference>
<keyword evidence="5" id="KW-1185">Reference proteome</keyword>
<keyword evidence="1" id="KW-0472">Membrane</keyword>
<dbReference type="InterPro" id="IPR023158">
    <property type="entry name" value="YerB-like_sf"/>
</dbReference>
<evidence type="ECO:0000256" key="1">
    <source>
        <dbReference type="SAM" id="Phobius"/>
    </source>
</evidence>
<dbReference type="Proteomes" id="UP000310639">
    <property type="component" value="Chromosome"/>
</dbReference>
<dbReference type="AlphaFoldDB" id="A0A4P9A2Z7"/>
<dbReference type="InterPro" id="IPR021416">
    <property type="entry name" value="DUF3048_N"/>
</dbReference>
<evidence type="ECO:0000259" key="3">
    <source>
        <dbReference type="Pfam" id="PF17479"/>
    </source>
</evidence>
<dbReference type="Pfam" id="PF17479">
    <property type="entry name" value="DUF3048_C"/>
    <property type="match status" value="1"/>
</dbReference>
<protein>
    <submittedName>
        <fullName evidence="4">DUF3048 domain-containing protein</fullName>
    </submittedName>
</protein>
<dbReference type="KEGG" id="nft:FBF37_01625"/>
<sequence>MEKPRIPQDKLINHSKFKAFTQWVHKHHLALALVVGAAVVAIIFIIAMYSVQSDSGSPFFAGTKKPKEKFYSALTGLEVADANAVKAPVAGVIVENSPNARPQSGLSKAGIVYEAVAEGGITRFFALYQGNKPAKIGPVRSLRLYYLQWSTPYKASIFHVGGSANALSTVRNGKYHDIDEFSNGNSYWRANDRRAPHNAYTSGEKIDQTNTAKGHNESVFTGFKRADGKPAETPNATQIAINFSGPLFNTNYTYNKESNTYARTLAGQPHNDAEAGQIAPNSIVALEVNVEHRPGSREGYEDVITVGTGKAYIFQNGVVVQATWKRDDESAELKLVDAAGKDIALNRGQTWIAAFTPGRGSIAWQ</sequence>
<feature type="transmembrane region" description="Helical" evidence="1">
    <location>
        <begin position="29"/>
        <end position="51"/>
    </location>
</feature>
<evidence type="ECO:0000313" key="4">
    <source>
        <dbReference type="EMBL" id="QCT42168.1"/>
    </source>
</evidence>